<evidence type="ECO:0000259" key="5">
    <source>
        <dbReference type="PROSITE" id="PS50893"/>
    </source>
</evidence>
<evidence type="ECO:0000256" key="4">
    <source>
        <dbReference type="ARBA" id="ARBA00022840"/>
    </source>
</evidence>
<evidence type="ECO:0000256" key="2">
    <source>
        <dbReference type="ARBA" id="ARBA00022448"/>
    </source>
</evidence>
<organism evidence="6 7">
    <name type="scientific">Peribacillus saganii</name>
    <dbReference type="NCBI Taxonomy" id="2303992"/>
    <lineage>
        <taxon>Bacteria</taxon>
        <taxon>Bacillati</taxon>
        <taxon>Bacillota</taxon>
        <taxon>Bacilli</taxon>
        <taxon>Bacillales</taxon>
        <taxon>Bacillaceae</taxon>
        <taxon>Peribacillus</taxon>
    </lineage>
</organism>
<evidence type="ECO:0000313" key="6">
    <source>
        <dbReference type="EMBL" id="RFU70052.1"/>
    </source>
</evidence>
<dbReference type="PROSITE" id="PS50893">
    <property type="entry name" value="ABC_TRANSPORTER_2"/>
    <property type="match status" value="1"/>
</dbReference>
<name>A0A372LPK7_9BACI</name>
<dbReference type="AlphaFoldDB" id="A0A372LPK7"/>
<dbReference type="InterPro" id="IPR003593">
    <property type="entry name" value="AAA+_ATPase"/>
</dbReference>
<dbReference type="CDD" id="cd03230">
    <property type="entry name" value="ABC_DR_subfamily_A"/>
    <property type="match status" value="1"/>
</dbReference>
<feature type="domain" description="ABC transporter" evidence="5">
    <location>
        <begin position="5"/>
        <end position="233"/>
    </location>
</feature>
<dbReference type="PANTHER" id="PTHR42711:SF5">
    <property type="entry name" value="ABC TRANSPORTER ATP-BINDING PROTEIN NATA"/>
    <property type="match status" value="1"/>
</dbReference>
<dbReference type="Proteomes" id="UP000264541">
    <property type="component" value="Unassembled WGS sequence"/>
</dbReference>
<evidence type="ECO:0000256" key="1">
    <source>
        <dbReference type="ARBA" id="ARBA00005417"/>
    </source>
</evidence>
<dbReference type="InterPro" id="IPR027417">
    <property type="entry name" value="P-loop_NTPase"/>
</dbReference>
<dbReference type="SUPFAM" id="SSF52540">
    <property type="entry name" value="P-loop containing nucleoside triphosphate hydrolases"/>
    <property type="match status" value="1"/>
</dbReference>
<dbReference type="InterPro" id="IPR050763">
    <property type="entry name" value="ABC_transporter_ATP-binding"/>
</dbReference>
<comment type="caution">
    <text evidence="6">The sequence shown here is derived from an EMBL/GenBank/DDBJ whole genome shotgun (WGS) entry which is preliminary data.</text>
</comment>
<gene>
    <name evidence="6" type="ORF">D0469_07655</name>
</gene>
<keyword evidence="7" id="KW-1185">Reference proteome</keyword>
<dbReference type="OrthoDB" id="9804819at2"/>
<accession>A0A372LPK7</accession>
<keyword evidence="3" id="KW-0547">Nucleotide-binding</keyword>
<reference evidence="6 7" key="1">
    <citation type="submission" date="2018-08" db="EMBL/GenBank/DDBJ databases">
        <title>Bacillus chawlae sp. nov., Bacillus glennii sp. nov., and Bacillus saganii sp. nov. Isolated from the Vehicle Assembly Building at Kennedy Space Center where the Viking Spacecraft were Assembled.</title>
        <authorList>
            <person name="Seuylemezian A."/>
            <person name="Vaishampayan P."/>
        </authorList>
    </citation>
    <scope>NUCLEOTIDE SEQUENCE [LARGE SCALE GENOMIC DNA]</scope>
    <source>
        <strain evidence="6 7">V47-23a</strain>
    </source>
</reference>
<dbReference type="GO" id="GO:0016887">
    <property type="term" value="F:ATP hydrolysis activity"/>
    <property type="evidence" value="ECO:0007669"/>
    <property type="project" value="InterPro"/>
</dbReference>
<dbReference type="GO" id="GO:0005524">
    <property type="term" value="F:ATP binding"/>
    <property type="evidence" value="ECO:0007669"/>
    <property type="project" value="UniProtKB-KW"/>
</dbReference>
<dbReference type="EMBL" id="QVTE01000017">
    <property type="protein sequence ID" value="RFU70052.1"/>
    <property type="molecule type" value="Genomic_DNA"/>
</dbReference>
<dbReference type="InterPro" id="IPR003439">
    <property type="entry name" value="ABC_transporter-like_ATP-bd"/>
</dbReference>
<dbReference type="RefSeq" id="WP_117326046.1">
    <property type="nucleotide sequence ID" value="NZ_QVTE01000017.1"/>
</dbReference>
<dbReference type="Pfam" id="PF00005">
    <property type="entry name" value="ABC_tran"/>
    <property type="match status" value="1"/>
</dbReference>
<evidence type="ECO:0000313" key="7">
    <source>
        <dbReference type="Proteomes" id="UP000264541"/>
    </source>
</evidence>
<comment type="similarity">
    <text evidence="1">Belongs to the ABC transporter superfamily.</text>
</comment>
<keyword evidence="2" id="KW-0813">Transport</keyword>
<keyword evidence="4 6" id="KW-0067">ATP-binding</keyword>
<dbReference type="SMART" id="SM00382">
    <property type="entry name" value="AAA"/>
    <property type="match status" value="1"/>
</dbReference>
<proteinExistence type="inferred from homology"/>
<sequence>MANIIEVENIQKEFNRKPILKDVSFSIKEGSINGLLGPNGAGKTTIIRLLNGVINATDGDMKVMGLDPRKDGDEIRKRAGIVTESASLYHDMSAWDNLVFYSKIYNAYDPKRITQLLEQFEMLPFKDQLVGLFSTGMKKRISLAKALLHKPKILFLDEPTNGLDPEGISSVIHYLHKVNEEEKVTILICSHVLHQLEDLCDSYLFLKEGRIIEKGILRELEDKYLTDVRLLVETGLRPQEGSHYNGFAYEVKGTNKLEFLLDSKDEIAPLLRQILNDSWVHSSVIINRSLESIYFKIGGIDHE</sequence>
<dbReference type="PANTHER" id="PTHR42711">
    <property type="entry name" value="ABC TRANSPORTER ATP-BINDING PROTEIN"/>
    <property type="match status" value="1"/>
</dbReference>
<evidence type="ECO:0000256" key="3">
    <source>
        <dbReference type="ARBA" id="ARBA00022741"/>
    </source>
</evidence>
<dbReference type="Gene3D" id="3.40.50.300">
    <property type="entry name" value="P-loop containing nucleotide triphosphate hydrolases"/>
    <property type="match status" value="1"/>
</dbReference>
<protein>
    <submittedName>
        <fullName evidence="6">ABC transporter ATP-binding protein</fullName>
    </submittedName>
</protein>